<dbReference type="InterPro" id="IPR002182">
    <property type="entry name" value="NB-ARC"/>
</dbReference>
<dbReference type="Pfam" id="PF00931">
    <property type="entry name" value="NB-ARC"/>
    <property type="match status" value="1"/>
</dbReference>
<organism evidence="3 4">
    <name type="scientific">Lactuca saligna</name>
    <name type="common">Willowleaf lettuce</name>
    <dbReference type="NCBI Taxonomy" id="75948"/>
    <lineage>
        <taxon>Eukaryota</taxon>
        <taxon>Viridiplantae</taxon>
        <taxon>Streptophyta</taxon>
        <taxon>Embryophyta</taxon>
        <taxon>Tracheophyta</taxon>
        <taxon>Spermatophyta</taxon>
        <taxon>Magnoliopsida</taxon>
        <taxon>eudicotyledons</taxon>
        <taxon>Gunneridae</taxon>
        <taxon>Pentapetalae</taxon>
        <taxon>asterids</taxon>
        <taxon>campanulids</taxon>
        <taxon>Asterales</taxon>
        <taxon>Asteraceae</taxon>
        <taxon>Cichorioideae</taxon>
        <taxon>Cichorieae</taxon>
        <taxon>Lactucinae</taxon>
        <taxon>Lactuca</taxon>
    </lineage>
</organism>
<feature type="domain" description="NB-ARC" evidence="2">
    <location>
        <begin position="13"/>
        <end position="141"/>
    </location>
</feature>
<dbReference type="InterPro" id="IPR027417">
    <property type="entry name" value="P-loop_NTPase"/>
</dbReference>
<dbReference type="Gene3D" id="3.40.50.300">
    <property type="entry name" value="P-loop containing nucleotide triphosphate hydrolases"/>
    <property type="match status" value="1"/>
</dbReference>
<proteinExistence type="predicted"/>
<sequence length="212" mass="23970">MDHHIQQTYLLFILTIYGLGGIGKTSLAKHVYGLYAHEFHTSSCIVDISRICDGNFNELLDLQEQPYSDISKTRPIKFHDVSVYTAKIENALSRKRILLVLDDISTLVQLDALLGSKGFHSRRKIIITTKDSWLTESCSLFETNIKPSHERHLLQGLRNIASQQLLCSHAFMCNQPKAGYGEVSDKLVKYCEGHPLALEVLGKSLHNRDLAY</sequence>
<dbReference type="Gene3D" id="1.10.8.430">
    <property type="entry name" value="Helical domain of apoptotic protease-activating factors"/>
    <property type="match status" value="1"/>
</dbReference>
<name>A0AA35Y8U6_LACSI</name>
<evidence type="ECO:0000313" key="3">
    <source>
        <dbReference type="EMBL" id="CAI9269430.1"/>
    </source>
</evidence>
<dbReference type="PANTHER" id="PTHR11017:SF313">
    <property type="entry name" value="TIR DOMAIN, P-LOOP CONTAINING NUCLEOSIDE TRIPHOSPHATE HYDROLASE"/>
    <property type="match status" value="1"/>
</dbReference>
<evidence type="ECO:0000259" key="2">
    <source>
        <dbReference type="Pfam" id="PF00931"/>
    </source>
</evidence>
<dbReference type="PANTHER" id="PTHR11017">
    <property type="entry name" value="LEUCINE-RICH REPEAT-CONTAINING PROTEIN"/>
    <property type="match status" value="1"/>
</dbReference>
<reference evidence="3" key="1">
    <citation type="submission" date="2023-04" db="EMBL/GenBank/DDBJ databases">
        <authorList>
            <person name="Vijverberg K."/>
            <person name="Xiong W."/>
            <person name="Schranz E."/>
        </authorList>
    </citation>
    <scope>NUCLEOTIDE SEQUENCE</scope>
</reference>
<dbReference type="InterPro" id="IPR042197">
    <property type="entry name" value="Apaf_helical"/>
</dbReference>
<dbReference type="Proteomes" id="UP001177003">
    <property type="component" value="Chromosome 1"/>
</dbReference>
<dbReference type="AlphaFoldDB" id="A0AA35Y8U6"/>
<keyword evidence="1" id="KW-0433">Leucine-rich repeat</keyword>
<gene>
    <name evidence="3" type="ORF">LSALG_LOCUS9805</name>
</gene>
<dbReference type="GO" id="GO:0043531">
    <property type="term" value="F:ADP binding"/>
    <property type="evidence" value="ECO:0007669"/>
    <property type="project" value="InterPro"/>
</dbReference>
<dbReference type="InterPro" id="IPR044974">
    <property type="entry name" value="Disease_R_plants"/>
</dbReference>
<dbReference type="PRINTS" id="PR00364">
    <property type="entry name" value="DISEASERSIST"/>
</dbReference>
<dbReference type="EMBL" id="OX465077">
    <property type="protein sequence ID" value="CAI9269430.1"/>
    <property type="molecule type" value="Genomic_DNA"/>
</dbReference>
<accession>A0AA35Y8U6</accession>
<evidence type="ECO:0000313" key="4">
    <source>
        <dbReference type="Proteomes" id="UP001177003"/>
    </source>
</evidence>
<protein>
    <recommendedName>
        <fullName evidence="2">NB-ARC domain-containing protein</fullName>
    </recommendedName>
</protein>
<keyword evidence="4" id="KW-1185">Reference proteome</keyword>
<dbReference type="GO" id="GO:0006952">
    <property type="term" value="P:defense response"/>
    <property type="evidence" value="ECO:0007669"/>
    <property type="project" value="InterPro"/>
</dbReference>
<dbReference type="SUPFAM" id="SSF52540">
    <property type="entry name" value="P-loop containing nucleoside triphosphate hydrolases"/>
    <property type="match status" value="1"/>
</dbReference>
<evidence type="ECO:0000256" key="1">
    <source>
        <dbReference type="ARBA" id="ARBA00022614"/>
    </source>
</evidence>